<proteinExistence type="predicted"/>
<evidence type="ECO:0000256" key="9">
    <source>
        <dbReference type="SAM" id="SignalP"/>
    </source>
</evidence>
<evidence type="ECO:0000256" key="7">
    <source>
        <dbReference type="PROSITE-ProRule" id="PRU00339"/>
    </source>
</evidence>
<keyword evidence="3" id="KW-0597">Phosphoprotein</keyword>
<protein>
    <recommendedName>
        <fullName evidence="2">histidine kinase</fullName>
        <ecNumber evidence="2">2.7.13.3</ecNumber>
    </recommendedName>
</protein>
<evidence type="ECO:0000256" key="2">
    <source>
        <dbReference type="ARBA" id="ARBA00012438"/>
    </source>
</evidence>
<dbReference type="RefSeq" id="WP_135434030.1">
    <property type="nucleotide sequence ID" value="NZ_SRLA01000002.1"/>
</dbReference>
<feature type="chain" id="PRO_5021214922" description="histidine kinase" evidence="9">
    <location>
        <begin position="35"/>
        <end position="693"/>
    </location>
</feature>
<evidence type="ECO:0000256" key="6">
    <source>
        <dbReference type="ARBA" id="ARBA00023012"/>
    </source>
</evidence>
<accession>A0A4Z0P9W7</accession>
<dbReference type="EC" id="2.7.13.3" evidence="2"/>
<dbReference type="SUPFAM" id="SSF48452">
    <property type="entry name" value="TPR-like"/>
    <property type="match status" value="2"/>
</dbReference>
<feature type="domain" description="Histidine kinase" evidence="10">
    <location>
        <begin position="449"/>
        <end position="666"/>
    </location>
</feature>
<dbReference type="Pfam" id="PF00512">
    <property type="entry name" value="HisKA"/>
    <property type="match status" value="1"/>
</dbReference>
<comment type="catalytic activity">
    <reaction evidence="1">
        <text>ATP + protein L-histidine = ADP + protein N-phospho-L-histidine.</text>
        <dbReference type="EC" id="2.7.13.3"/>
    </reaction>
</comment>
<keyword evidence="12" id="KW-1185">Reference proteome</keyword>
<dbReference type="Pfam" id="PF02518">
    <property type="entry name" value="HATPase_c"/>
    <property type="match status" value="1"/>
</dbReference>
<keyword evidence="5" id="KW-0418">Kinase</keyword>
<dbReference type="Proteomes" id="UP000298337">
    <property type="component" value="Unassembled WGS sequence"/>
</dbReference>
<dbReference type="InterPro" id="IPR004358">
    <property type="entry name" value="Sig_transdc_His_kin-like_C"/>
</dbReference>
<gene>
    <name evidence="11" type="ORF">EU556_10850</name>
</gene>
<dbReference type="OrthoDB" id="9810447at2"/>
<keyword evidence="6" id="KW-0902">Two-component regulatory system</keyword>
<dbReference type="Pfam" id="PF13424">
    <property type="entry name" value="TPR_12"/>
    <property type="match status" value="3"/>
</dbReference>
<feature type="signal peptide" evidence="9">
    <location>
        <begin position="1"/>
        <end position="34"/>
    </location>
</feature>
<dbReference type="Gene3D" id="1.25.40.10">
    <property type="entry name" value="Tetratricopeptide repeat domain"/>
    <property type="match status" value="1"/>
</dbReference>
<dbReference type="Gene3D" id="3.30.565.10">
    <property type="entry name" value="Histidine kinase-like ATPase, C-terminal domain"/>
    <property type="match status" value="1"/>
</dbReference>
<evidence type="ECO:0000256" key="3">
    <source>
        <dbReference type="ARBA" id="ARBA00022553"/>
    </source>
</evidence>
<evidence type="ECO:0000313" key="11">
    <source>
        <dbReference type="EMBL" id="TGE08216.1"/>
    </source>
</evidence>
<dbReference type="PANTHER" id="PTHR43711:SF28">
    <property type="entry name" value="SENSOR HISTIDINE KINASE YXDK"/>
    <property type="match status" value="1"/>
</dbReference>
<evidence type="ECO:0000256" key="4">
    <source>
        <dbReference type="ARBA" id="ARBA00022679"/>
    </source>
</evidence>
<feature type="repeat" description="TPR" evidence="7">
    <location>
        <begin position="232"/>
        <end position="265"/>
    </location>
</feature>
<evidence type="ECO:0000256" key="5">
    <source>
        <dbReference type="ARBA" id="ARBA00022777"/>
    </source>
</evidence>
<keyword evidence="9" id="KW-0732">Signal</keyword>
<evidence type="ECO:0000259" key="10">
    <source>
        <dbReference type="PROSITE" id="PS50109"/>
    </source>
</evidence>
<feature type="region of interest" description="Disordered" evidence="8">
    <location>
        <begin position="604"/>
        <end position="625"/>
    </location>
</feature>
<dbReference type="GO" id="GO:0000155">
    <property type="term" value="F:phosphorelay sensor kinase activity"/>
    <property type="evidence" value="ECO:0007669"/>
    <property type="project" value="InterPro"/>
</dbReference>
<dbReference type="InterPro" id="IPR036097">
    <property type="entry name" value="HisK_dim/P_sf"/>
</dbReference>
<dbReference type="PROSITE" id="PS50005">
    <property type="entry name" value="TPR"/>
    <property type="match status" value="2"/>
</dbReference>
<dbReference type="InterPro" id="IPR011990">
    <property type="entry name" value="TPR-like_helical_dom_sf"/>
</dbReference>
<dbReference type="SUPFAM" id="SSF47384">
    <property type="entry name" value="Homodimeric domain of signal transducing histidine kinase"/>
    <property type="match status" value="1"/>
</dbReference>
<keyword evidence="4" id="KW-0808">Transferase</keyword>
<comment type="caution">
    <text evidence="11">The sequence shown here is derived from an EMBL/GenBank/DDBJ whole genome shotgun (WGS) entry which is preliminary data.</text>
</comment>
<dbReference type="AlphaFoldDB" id="A0A4Z0P9W7"/>
<feature type="compositionally biased region" description="Polar residues" evidence="8">
    <location>
        <begin position="604"/>
        <end position="622"/>
    </location>
</feature>
<dbReference type="InterPro" id="IPR003661">
    <property type="entry name" value="HisK_dim/P_dom"/>
</dbReference>
<dbReference type="SUPFAM" id="SSF55874">
    <property type="entry name" value="ATPase domain of HSP90 chaperone/DNA topoisomerase II/histidine kinase"/>
    <property type="match status" value="1"/>
</dbReference>
<dbReference type="SMART" id="SM00028">
    <property type="entry name" value="TPR"/>
    <property type="match status" value="6"/>
</dbReference>
<organism evidence="11 12">
    <name type="scientific">Hymenobacter fodinae</name>
    <dbReference type="NCBI Taxonomy" id="2510796"/>
    <lineage>
        <taxon>Bacteria</taxon>
        <taxon>Pseudomonadati</taxon>
        <taxon>Bacteroidota</taxon>
        <taxon>Cytophagia</taxon>
        <taxon>Cytophagales</taxon>
        <taxon>Hymenobacteraceae</taxon>
        <taxon>Hymenobacter</taxon>
    </lineage>
</organism>
<name>A0A4Z0P9W7_9BACT</name>
<evidence type="ECO:0000256" key="8">
    <source>
        <dbReference type="SAM" id="MobiDB-lite"/>
    </source>
</evidence>
<dbReference type="InterPro" id="IPR036890">
    <property type="entry name" value="HATPase_C_sf"/>
</dbReference>
<evidence type="ECO:0000313" key="12">
    <source>
        <dbReference type="Proteomes" id="UP000298337"/>
    </source>
</evidence>
<dbReference type="SMART" id="SM00388">
    <property type="entry name" value="HisKA"/>
    <property type="match status" value="1"/>
</dbReference>
<dbReference type="Gene3D" id="1.10.287.130">
    <property type="match status" value="1"/>
</dbReference>
<keyword evidence="7" id="KW-0802">TPR repeat</keyword>
<evidence type="ECO:0000256" key="1">
    <source>
        <dbReference type="ARBA" id="ARBA00000085"/>
    </source>
</evidence>
<dbReference type="PANTHER" id="PTHR43711">
    <property type="entry name" value="TWO-COMPONENT HISTIDINE KINASE"/>
    <property type="match status" value="1"/>
</dbReference>
<dbReference type="InterPro" id="IPR019734">
    <property type="entry name" value="TPR_rpt"/>
</dbReference>
<sequence>MPACIGLAQRRTHPPTLWKVLLGLWLWAAGAAQAEVPAHQGQPDYGRPAHLKALRQATQQILQARQDLDTAQWIQAHVVAGKASQQLSRYASAVYHFRRALQLSPINAQGQAATLSLLGNALRAEGDTGNARVVYQRALSAFQRQENAVGKGEMYQQLGELYGSENQWRRAQLCHEQALQVWRAAHDSARIAGSLHDIGRAHHHQQQNSRALYYLQQSQGIAQHLHDSLRVGEALRSTGQIYQDFGNFETAAVFYTRALANFPKAASPVITATTWWALGAMHDSLGQHTTARASLQSALAAARQAGSSVLLRNIYFSLADLHQRDQRPTAALQALRRYVGLQDSALAEQRENQIAELQLRYESEKKEREIQLLTKDQQLQQANLRRQTLLRNLLAAGAVLLLMTVAALYRAHKQQEHINRILERKNAAISQQKEVLDRLNQTKNTLFSVISHDLRSPLSSLYSLLSLLSLGTLPPARLAAHAARLSQTLDNTSRLLDNLLNWSASQMQGDGGTKPERLRLDVLISEALELMADDAERKQVRLLNEVQEPCPARADLNMTRLILRNLLGNALKFTPAGGTITVSATRLPSLWEIAVQDTGVGISPTGQRKIQEQNESYSTPGTDQERGVGLGLRLCKEFLERNSGELSFQSTLGKGSTFRFTLPAAESKAPRTAMRVLPQEDTNEAITSASVAG</sequence>
<dbReference type="InterPro" id="IPR005467">
    <property type="entry name" value="His_kinase_dom"/>
</dbReference>
<dbReference type="SMART" id="SM00387">
    <property type="entry name" value="HATPase_c"/>
    <property type="match status" value="1"/>
</dbReference>
<dbReference type="PRINTS" id="PR00344">
    <property type="entry name" value="BCTRLSENSOR"/>
</dbReference>
<feature type="repeat" description="TPR" evidence="7">
    <location>
        <begin position="74"/>
        <end position="107"/>
    </location>
</feature>
<dbReference type="InterPro" id="IPR003594">
    <property type="entry name" value="HATPase_dom"/>
</dbReference>
<dbReference type="PROSITE" id="PS50109">
    <property type="entry name" value="HIS_KIN"/>
    <property type="match status" value="1"/>
</dbReference>
<dbReference type="InterPro" id="IPR050736">
    <property type="entry name" value="Sensor_HK_Regulatory"/>
</dbReference>
<reference evidence="11 12" key="1">
    <citation type="submission" date="2019-04" db="EMBL/GenBank/DDBJ databases">
        <authorList>
            <person name="Feng G."/>
            <person name="Zhang J."/>
            <person name="Zhu H."/>
        </authorList>
    </citation>
    <scope>NUCLEOTIDE SEQUENCE [LARGE SCALE GENOMIC DNA]</scope>
    <source>
        <strain evidence="11 12">92R-1</strain>
    </source>
</reference>
<dbReference type="EMBL" id="SRLA01000002">
    <property type="protein sequence ID" value="TGE08216.1"/>
    <property type="molecule type" value="Genomic_DNA"/>
</dbReference>